<keyword evidence="2" id="KW-1185">Reference proteome</keyword>
<dbReference type="EMBL" id="KZ824548">
    <property type="protein sequence ID" value="RAK89153.1"/>
    <property type="molecule type" value="Genomic_DNA"/>
</dbReference>
<organism evidence="1 2">
    <name type="scientific">Aspergillus costaricaensis CBS 115574</name>
    <dbReference type="NCBI Taxonomy" id="1448317"/>
    <lineage>
        <taxon>Eukaryota</taxon>
        <taxon>Fungi</taxon>
        <taxon>Dikarya</taxon>
        <taxon>Ascomycota</taxon>
        <taxon>Pezizomycotina</taxon>
        <taxon>Eurotiomycetes</taxon>
        <taxon>Eurotiomycetidae</taxon>
        <taxon>Eurotiales</taxon>
        <taxon>Aspergillaceae</taxon>
        <taxon>Aspergillus</taxon>
        <taxon>Aspergillus subgen. Circumdati</taxon>
    </lineage>
</organism>
<sequence>MPGIEISDTPQPQLPKGSAEPEKFPLDGHDISQVSNETLIELFETAPVVHDFGGTRIVRLSQTLILKGGERTQPGEAHMLSFIAKADKKSGAQRIRAPRVHRVLNINRDNSWEVWNCLIVMDFIHGTTVDRCWDDLSQEKRLDVVTQVASMLDTLHSIPLPEEYQSLPGPVGEPRCLAYGYMFFDEGAGPFSSTRELEAWFDGRLEVGRLFKRVPDDIPPFRFDKLVLTHQDVMPRNLILDGEGLVWLIDWGNSGIYPDGFDYVGIKKKRSFGPQFVDMLLEKIPSHEDLYEQMRHIVWALTTGRYL</sequence>
<evidence type="ECO:0000313" key="1">
    <source>
        <dbReference type="EMBL" id="RAK89153.1"/>
    </source>
</evidence>
<evidence type="ECO:0000313" key="2">
    <source>
        <dbReference type="Proteomes" id="UP000249748"/>
    </source>
</evidence>
<name>A0ACD1IF29_9EURO</name>
<accession>A0ACD1IF29</accession>
<reference evidence="1" key="1">
    <citation type="submission" date="2018-02" db="EMBL/GenBank/DDBJ databases">
        <title>The genomes of Aspergillus section Nigri reveals drivers in fungal speciation.</title>
        <authorList>
            <consortium name="DOE Joint Genome Institute"/>
            <person name="Vesth T.C."/>
            <person name="Nybo J."/>
            <person name="Theobald S."/>
            <person name="Brandl J."/>
            <person name="Frisvad J.C."/>
            <person name="Nielsen K.F."/>
            <person name="Lyhne E.K."/>
            <person name="Kogle M.E."/>
            <person name="Kuo A."/>
            <person name="Riley R."/>
            <person name="Clum A."/>
            <person name="Nolan M."/>
            <person name="Lipzen A."/>
            <person name="Salamov A."/>
            <person name="Henrissat B."/>
            <person name="Wiebenga A."/>
            <person name="De vries R.P."/>
            <person name="Grigoriev I.V."/>
            <person name="Mortensen U.H."/>
            <person name="Andersen M.R."/>
            <person name="Baker S.E."/>
        </authorList>
    </citation>
    <scope>NUCLEOTIDE SEQUENCE</scope>
    <source>
        <strain evidence="1">CBS 115574</strain>
    </source>
</reference>
<gene>
    <name evidence="1" type="ORF">BO79DRAFT_172300</name>
</gene>
<dbReference type="Proteomes" id="UP000249748">
    <property type="component" value="Unassembled WGS sequence"/>
</dbReference>
<proteinExistence type="predicted"/>
<protein>
    <submittedName>
        <fullName evidence="1">Uncharacterized protein</fullName>
    </submittedName>
</protein>